<dbReference type="EMBL" id="QNUK01000731">
    <property type="protein sequence ID" value="KAF5890048.1"/>
    <property type="molecule type" value="Genomic_DNA"/>
</dbReference>
<dbReference type="InterPro" id="IPR002049">
    <property type="entry name" value="LE_dom"/>
</dbReference>
<comment type="caution">
    <text evidence="3">Lacks conserved residue(s) required for the propagation of feature annotation.</text>
</comment>
<evidence type="ECO:0000256" key="3">
    <source>
        <dbReference type="PROSITE-ProRule" id="PRU00460"/>
    </source>
</evidence>
<feature type="domain" description="Laminin EGF-like" evidence="4">
    <location>
        <begin position="1"/>
        <end position="36"/>
    </location>
</feature>
<dbReference type="CDD" id="cd00055">
    <property type="entry name" value="EGF_Lam"/>
    <property type="match status" value="1"/>
</dbReference>
<dbReference type="PROSITE" id="PS50027">
    <property type="entry name" value="EGF_LAM_2"/>
    <property type="match status" value="1"/>
</dbReference>
<dbReference type="PANTHER" id="PTHR10574">
    <property type="entry name" value="NETRIN/LAMININ-RELATED"/>
    <property type="match status" value="1"/>
</dbReference>
<dbReference type="GO" id="GO:0005604">
    <property type="term" value="C:basement membrane"/>
    <property type="evidence" value="ECO:0007669"/>
    <property type="project" value="TreeGrafter"/>
</dbReference>
<organism evidence="5 6">
    <name type="scientific">Clarias magur</name>
    <name type="common">Asian catfish</name>
    <name type="synonym">Macropteronotus magur</name>
    <dbReference type="NCBI Taxonomy" id="1594786"/>
    <lineage>
        <taxon>Eukaryota</taxon>
        <taxon>Metazoa</taxon>
        <taxon>Chordata</taxon>
        <taxon>Craniata</taxon>
        <taxon>Vertebrata</taxon>
        <taxon>Euteleostomi</taxon>
        <taxon>Actinopterygii</taxon>
        <taxon>Neopterygii</taxon>
        <taxon>Teleostei</taxon>
        <taxon>Ostariophysi</taxon>
        <taxon>Siluriformes</taxon>
        <taxon>Clariidae</taxon>
        <taxon>Clarias</taxon>
    </lineage>
</organism>
<dbReference type="Pfam" id="PF00053">
    <property type="entry name" value="EGF_laminin"/>
    <property type="match status" value="2"/>
</dbReference>
<name>A0A8J4TEU2_CLAMG</name>
<evidence type="ECO:0000313" key="6">
    <source>
        <dbReference type="Proteomes" id="UP000727407"/>
    </source>
</evidence>
<dbReference type="GO" id="GO:0009887">
    <property type="term" value="P:animal organ morphogenesis"/>
    <property type="evidence" value="ECO:0007669"/>
    <property type="project" value="TreeGrafter"/>
</dbReference>
<evidence type="ECO:0000313" key="5">
    <source>
        <dbReference type="EMBL" id="KAF5890048.1"/>
    </source>
</evidence>
<dbReference type="SUPFAM" id="SSF57196">
    <property type="entry name" value="EGF/Laminin"/>
    <property type="match status" value="1"/>
</dbReference>
<evidence type="ECO:0000256" key="2">
    <source>
        <dbReference type="ARBA" id="ARBA00023292"/>
    </source>
</evidence>
<feature type="non-terminal residue" evidence="5">
    <location>
        <position position="65"/>
    </location>
</feature>
<dbReference type="OrthoDB" id="5984158at2759"/>
<feature type="disulfide bond" evidence="3">
    <location>
        <begin position="7"/>
        <end position="16"/>
    </location>
</feature>
<dbReference type="PANTHER" id="PTHR10574:SF274">
    <property type="entry name" value="USHERIN"/>
    <property type="match status" value="1"/>
</dbReference>
<gene>
    <name evidence="5" type="primary">ush2a</name>
    <name evidence="5" type="ORF">DAT39_020253</name>
</gene>
<keyword evidence="1 3" id="KW-1015">Disulfide bond</keyword>
<proteinExistence type="predicted"/>
<dbReference type="Gene3D" id="2.170.300.10">
    <property type="entry name" value="Tie2 ligand-binding domain superfamily"/>
    <property type="match status" value="1"/>
</dbReference>
<evidence type="ECO:0000259" key="4">
    <source>
        <dbReference type="PROSITE" id="PS50027"/>
    </source>
</evidence>
<sequence length="65" mass="7105">MGGQCKCKRRVSGRQCNQCQQGFYKLQASLAHGCLDCNCSAAGTLWPHITCHQDSGQCQCKTNVI</sequence>
<keyword evidence="2 3" id="KW-0424">Laminin EGF-like domain</keyword>
<keyword evidence="6" id="KW-1185">Reference proteome</keyword>
<dbReference type="Proteomes" id="UP000727407">
    <property type="component" value="Unassembled WGS sequence"/>
</dbReference>
<dbReference type="GO" id="GO:0009888">
    <property type="term" value="P:tissue development"/>
    <property type="evidence" value="ECO:0007669"/>
    <property type="project" value="TreeGrafter"/>
</dbReference>
<protein>
    <submittedName>
        <fullName evidence="5">Usherin isoform X1</fullName>
    </submittedName>
</protein>
<reference evidence="5" key="1">
    <citation type="submission" date="2020-07" db="EMBL/GenBank/DDBJ databases">
        <title>Clarias magur genome sequencing, assembly and annotation.</title>
        <authorList>
            <person name="Kushwaha B."/>
            <person name="Kumar R."/>
            <person name="Das P."/>
            <person name="Joshi C.G."/>
            <person name="Kumar D."/>
            <person name="Nagpure N.S."/>
            <person name="Pandey M."/>
            <person name="Agarwal S."/>
            <person name="Srivastava S."/>
            <person name="Singh M."/>
            <person name="Sahoo L."/>
            <person name="Jayasankar P."/>
            <person name="Meher P.K."/>
            <person name="Koringa P.G."/>
            <person name="Iquebal M.A."/>
            <person name="Das S.P."/>
            <person name="Bit A."/>
            <person name="Patnaik S."/>
            <person name="Patel N."/>
            <person name="Shah T.M."/>
            <person name="Hinsu A."/>
            <person name="Jena J.K."/>
        </authorList>
    </citation>
    <scope>NUCLEOTIDE SEQUENCE</scope>
    <source>
        <strain evidence="5">CIFAMagur01</strain>
        <tissue evidence="5">Testis</tissue>
    </source>
</reference>
<dbReference type="AlphaFoldDB" id="A0A8J4TEU2"/>
<comment type="caution">
    <text evidence="5">The sequence shown here is derived from an EMBL/GenBank/DDBJ whole genome shotgun (WGS) entry which is preliminary data.</text>
</comment>
<accession>A0A8J4TEU2</accession>
<dbReference type="PROSITE" id="PS01248">
    <property type="entry name" value="EGF_LAM_1"/>
    <property type="match status" value="1"/>
</dbReference>
<dbReference type="InterPro" id="IPR050440">
    <property type="entry name" value="Laminin/Netrin_ECM"/>
</dbReference>
<evidence type="ECO:0000256" key="1">
    <source>
        <dbReference type="ARBA" id="ARBA00023157"/>
    </source>
</evidence>